<accession>E3EK76</accession>
<organism evidence="2 3">
    <name type="scientific">Paenibacillus polymyxa (strain SC2)</name>
    <name type="common">Bacillus polymyxa</name>
    <dbReference type="NCBI Taxonomy" id="886882"/>
    <lineage>
        <taxon>Bacteria</taxon>
        <taxon>Bacillati</taxon>
        <taxon>Bacillota</taxon>
        <taxon>Bacilli</taxon>
        <taxon>Bacillales</taxon>
        <taxon>Paenibacillaceae</taxon>
        <taxon>Paenibacillus</taxon>
    </lineage>
</organism>
<dbReference type="Proteomes" id="UP000006868">
    <property type="component" value="Plasmid pSC2"/>
</dbReference>
<keyword evidence="2" id="KW-0614">Plasmid</keyword>
<proteinExistence type="predicted"/>
<dbReference type="RefSeq" id="WP_013386199.1">
    <property type="nucleotide sequence ID" value="NC_014628.2"/>
</dbReference>
<evidence type="ECO:0000313" key="2">
    <source>
        <dbReference type="EMBL" id="ADO59785.1"/>
    </source>
</evidence>
<sequence length="123" mass="13915">MSECNSKLVSGECFGYAPRIGITYAQTKDGHKFDANEVVMPIIIRVMEEKDREIAALTEELECFRAKTAPESLGYGAKWKQKAMKARDERNKLREALEEIADTKNDMAGVYCRLTARHALGRE</sequence>
<geneLocation type="plasmid" evidence="2 3">
    <name>pSC2</name>
</geneLocation>
<evidence type="ECO:0000313" key="3">
    <source>
        <dbReference type="Proteomes" id="UP000006868"/>
    </source>
</evidence>
<dbReference type="EMBL" id="CP002214">
    <property type="protein sequence ID" value="ADO59785.1"/>
    <property type="molecule type" value="Genomic_DNA"/>
</dbReference>
<reference evidence="2 3" key="1">
    <citation type="journal article" date="2011" name="J. Bacteriol.">
        <title>Complete genome sequence of Paenibacillus polymyxa SC2, a strain of plant growth-promoting Rhizobacterium with broad-spectrum antimicrobial activity.</title>
        <authorList>
            <person name="Ma M."/>
            <person name="Wang C."/>
            <person name="Ding Y."/>
            <person name="Li L."/>
            <person name="Shen D."/>
            <person name="Jiang X."/>
            <person name="Guan D."/>
            <person name="Cao F."/>
            <person name="Chen H."/>
            <person name="Feng R."/>
            <person name="Wang X."/>
            <person name="Ge Y."/>
            <person name="Yao L."/>
            <person name="Bing X."/>
            <person name="Yang X."/>
            <person name="Li J."/>
            <person name="Du B."/>
        </authorList>
    </citation>
    <scope>NUCLEOTIDE SEQUENCE [LARGE SCALE GENOMIC DNA]</scope>
    <source>
        <strain evidence="2 3">SC2</strain>
        <plasmid evidence="3">pSC2</plasmid>
    </source>
</reference>
<dbReference type="PATRIC" id="fig|886882.15.peg.5524"/>
<evidence type="ECO:0000256" key="1">
    <source>
        <dbReference type="SAM" id="Coils"/>
    </source>
</evidence>
<protein>
    <submittedName>
        <fullName evidence="2">Uncharacterized protein</fullName>
    </submittedName>
</protein>
<dbReference type="KEGG" id="ppm:PPSC2_26235"/>
<feature type="coiled-coil region" evidence="1">
    <location>
        <begin position="47"/>
        <end position="106"/>
    </location>
</feature>
<keyword evidence="1" id="KW-0175">Coiled coil</keyword>
<name>E3EK76_PAEPS</name>
<dbReference type="AlphaFoldDB" id="E3EK76"/>
<dbReference type="HOGENOM" id="CLU_2013026_0_0_9"/>
<gene>
    <name evidence="2" type="ORF">PPSC2_26235</name>
</gene>